<comment type="subunit">
    <text evidence="8">Homodimer.</text>
</comment>
<feature type="binding site" evidence="8">
    <location>
        <begin position="198"/>
        <end position="199"/>
    </location>
    <ligand>
        <name>substrate</name>
    </ligand>
</feature>
<feature type="active site" description="Proton donor" evidence="8">
    <location>
        <position position="74"/>
    </location>
</feature>
<feature type="site" description="Could be important to modulate the pK values of the two catalytic cysteine residues" evidence="8">
    <location>
        <position position="198"/>
    </location>
</feature>
<feature type="binding site" evidence="8">
    <location>
        <position position="180"/>
    </location>
    <ligand>
        <name>substrate</name>
    </ligand>
</feature>
<comment type="caution">
    <text evidence="8">Lacks conserved residue(s) required for the propagation of feature annotation.</text>
</comment>
<dbReference type="AlphaFoldDB" id="A0A9D1NLD8"/>
<comment type="subcellular location">
    <subcellularLocation>
        <location evidence="8">Cytoplasm</location>
    </subcellularLocation>
</comment>
<gene>
    <name evidence="8" type="primary">dapF</name>
    <name evidence="10" type="ORF">IAC79_01360</name>
</gene>
<proteinExistence type="inferred from homology"/>
<dbReference type="PROSITE" id="PS01326">
    <property type="entry name" value="DAP_EPIMERASE"/>
    <property type="match status" value="1"/>
</dbReference>
<feature type="binding site" evidence="8">
    <location>
        <position position="65"/>
    </location>
    <ligand>
        <name>substrate</name>
    </ligand>
</feature>
<dbReference type="HAMAP" id="MF_00197">
    <property type="entry name" value="DAP_epimerase"/>
    <property type="match status" value="1"/>
</dbReference>
<evidence type="ECO:0000256" key="3">
    <source>
        <dbReference type="ARBA" id="ARBA00013080"/>
    </source>
</evidence>
<dbReference type="Proteomes" id="UP000886845">
    <property type="component" value="Unassembled WGS sequence"/>
</dbReference>
<name>A0A9D1NLD8_9BACT</name>
<comment type="pathway">
    <text evidence="1 8">Amino-acid biosynthesis; L-lysine biosynthesis via DAP pathway; DL-2,6-diaminopimelate from LL-2,6-diaminopimelate: step 1/1.</text>
</comment>
<dbReference type="PANTHER" id="PTHR31689:SF0">
    <property type="entry name" value="DIAMINOPIMELATE EPIMERASE"/>
    <property type="match status" value="1"/>
</dbReference>
<dbReference type="NCBIfam" id="TIGR00652">
    <property type="entry name" value="DapF"/>
    <property type="match status" value="1"/>
</dbReference>
<comment type="catalytic activity">
    <reaction evidence="7 8">
        <text>(2S,6S)-2,6-diaminopimelate = meso-2,6-diaminopimelate</text>
        <dbReference type="Rhea" id="RHEA:15393"/>
        <dbReference type="ChEBI" id="CHEBI:57609"/>
        <dbReference type="ChEBI" id="CHEBI:57791"/>
        <dbReference type="EC" id="5.1.1.7"/>
    </reaction>
</comment>
<comment type="similarity">
    <text evidence="2 8">Belongs to the diaminopimelate epimerase family.</text>
</comment>
<keyword evidence="6 8" id="KW-0413">Isomerase</keyword>
<evidence type="ECO:0000256" key="9">
    <source>
        <dbReference type="PROSITE-ProRule" id="PRU10125"/>
    </source>
</evidence>
<feature type="active site" description="Proton acceptor" evidence="8">
    <location>
        <position position="208"/>
    </location>
</feature>
<evidence type="ECO:0000256" key="4">
    <source>
        <dbReference type="ARBA" id="ARBA00022605"/>
    </source>
</evidence>
<keyword evidence="4 8" id="KW-0028">Amino-acid biosynthesis</keyword>
<feature type="binding site" evidence="8">
    <location>
        <begin position="75"/>
        <end position="76"/>
    </location>
    <ligand>
        <name>substrate</name>
    </ligand>
</feature>
<evidence type="ECO:0000313" key="10">
    <source>
        <dbReference type="EMBL" id="HIV08747.1"/>
    </source>
</evidence>
<dbReference type="InterPro" id="IPR018510">
    <property type="entry name" value="DAP_epimerase_AS"/>
</dbReference>
<dbReference type="Pfam" id="PF01678">
    <property type="entry name" value="DAP_epimerase"/>
    <property type="match status" value="2"/>
</dbReference>
<evidence type="ECO:0000256" key="1">
    <source>
        <dbReference type="ARBA" id="ARBA00005196"/>
    </source>
</evidence>
<comment type="function">
    <text evidence="8">Catalyzes the stereoinversion of LL-2,6-diaminopimelate (L,L-DAP) to meso-diaminopimelate (meso-DAP), a precursor of L-lysine and an essential component of the bacterial peptidoglycan.</text>
</comment>
<feature type="binding site" evidence="8">
    <location>
        <begin position="209"/>
        <end position="210"/>
    </location>
    <ligand>
        <name>substrate</name>
    </ligand>
</feature>
<dbReference type="Gene3D" id="3.10.310.10">
    <property type="entry name" value="Diaminopimelate Epimerase, Chain A, domain 1"/>
    <property type="match status" value="2"/>
</dbReference>
<evidence type="ECO:0000256" key="5">
    <source>
        <dbReference type="ARBA" id="ARBA00023154"/>
    </source>
</evidence>
<reference evidence="10" key="2">
    <citation type="journal article" date="2021" name="PeerJ">
        <title>Extensive microbial diversity within the chicken gut microbiome revealed by metagenomics and culture.</title>
        <authorList>
            <person name="Gilroy R."/>
            <person name="Ravi A."/>
            <person name="Getino M."/>
            <person name="Pursley I."/>
            <person name="Horton D.L."/>
            <person name="Alikhan N.F."/>
            <person name="Baker D."/>
            <person name="Gharbi K."/>
            <person name="Hall N."/>
            <person name="Watson M."/>
            <person name="Adriaenssens E.M."/>
            <person name="Foster-Nyarko E."/>
            <person name="Jarju S."/>
            <person name="Secka A."/>
            <person name="Antonio M."/>
            <person name="Oren A."/>
            <person name="Chaudhuri R.R."/>
            <person name="La Ragione R."/>
            <person name="Hildebrand F."/>
            <person name="Pallen M.J."/>
        </authorList>
    </citation>
    <scope>NUCLEOTIDE SEQUENCE</scope>
    <source>
        <strain evidence="10">35461</strain>
    </source>
</reference>
<comment type="caution">
    <text evidence="10">The sequence shown here is derived from an EMBL/GenBank/DDBJ whole genome shotgun (WGS) entry which is preliminary data.</text>
</comment>
<reference evidence="10" key="1">
    <citation type="submission" date="2020-10" db="EMBL/GenBank/DDBJ databases">
        <authorList>
            <person name="Gilroy R."/>
        </authorList>
    </citation>
    <scope>NUCLEOTIDE SEQUENCE</scope>
    <source>
        <strain evidence="10">35461</strain>
    </source>
</reference>
<dbReference type="PANTHER" id="PTHR31689">
    <property type="entry name" value="DIAMINOPIMELATE EPIMERASE, CHLOROPLASTIC"/>
    <property type="match status" value="1"/>
</dbReference>
<dbReference type="SUPFAM" id="SSF54506">
    <property type="entry name" value="Diaminopimelate epimerase-like"/>
    <property type="match status" value="2"/>
</dbReference>
<feature type="active site" evidence="9">
    <location>
        <position position="74"/>
    </location>
</feature>
<dbReference type="GO" id="GO:0008837">
    <property type="term" value="F:diaminopimelate epimerase activity"/>
    <property type="evidence" value="ECO:0007669"/>
    <property type="project" value="UniProtKB-UniRule"/>
</dbReference>
<dbReference type="EC" id="5.1.1.7" evidence="3 8"/>
<evidence type="ECO:0000256" key="6">
    <source>
        <dbReference type="ARBA" id="ARBA00023235"/>
    </source>
</evidence>
<feature type="site" description="Could be important to modulate the pK values of the two catalytic cysteine residues" evidence="8">
    <location>
        <position position="148"/>
    </location>
</feature>
<evidence type="ECO:0000313" key="11">
    <source>
        <dbReference type="Proteomes" id="UP000886845"/>
    </source>
</evidence>
<accession>A0A9D1NLD8</accession>
<keyword evidence="8" id="KW-0963">Cytoplasm</keyword>
<dbReference type="GO" id="GO:0009089">
    <property type="term" value="P:lysine biosynthetic process via diaminopimelate"/>
    <property type="evidence" value="ECO:0007669"/>
    <property type="project" value="UniProtKB-UniRule"/>
</dbReference>
<evidence type="ECO:0000256" key="8">
    <source>
        <dbReference type="HAMAP-Rule" id="MF_00197"/>
    </source>
</evidence>
<evidence type="ECO:0000256" key="7">
    <source>
        <dbReference type="ARBA" id="ARBA00051712"/>
    </source>
</evidence>
<evidence type="ECO:0000256" key="2">
    <source>
        <dbReference type="ARBA" id="ARBA00010219"/>
    </source>
</evidence>
<dbReference type="InterPro" id="IPR001653">
    <property type="entry name" value="DAP_epimerase_DapF"/>
</dbReference>
<keyword evidence="5 8" id="KW-0457">Lysine biosynthesis</keyword>
<organism evidence="10 11">
    <name type="scientific">Candidatus Spyradenecus faecavium</name>
    <dbReference type="NCBI Taxonomy" id="2840947"/>
    <lineage>
        <taxon>Bacteria</taxon>
        <taxon>Pseudomonadati</taxon>
        <taxon>Lentisphaerota</taxon>
        <taxon>Lentisphaeria</taxon>
        <taxon>Lentisphaerales</taxon>
        <taxon>Lentisphaeraceae</taxon>
        <taxon>Lentisphaeraceae incertae sedis</taxon>
        <taxon>Candidatus Spyradenecus</taxon>
    </lineage>
</organism>
<feature type="binding site" evidence="8">
    <location>
        <position position="13"/>
    </location>
    <ligand>
        <name>substrate</name>
    </ligand>
</feature>
<protein>
    <recommendedName>
        <fullName evidence="3 8">Diaminopimelate epimerase</fullName>
        <shortName evidence="8">DAP epimerase</shortName>
        <ecNumber evidence="3 8">5.1.1.7</ecNumber>
    </recommendedName>
    <alternativeName>
        <fullName evidence="8">PLP-independent amino acid racemase</fullName>
    </alternativeName>
</protein>
<sequence length="280" mass="29939">MILQFTKMHGAANDFVMLDDREGTVPWQDYVLMSLLAARRTGVGCEGVILIQKSDRADFRMRFLNPDGTEVDMCGNGARCAAWFAHKIGAAPRAMTMETSCGLLDAEILDACNVKVWMPEATARSYGMVIHVDGRPVAGDYINTGVPHFVIRMDSLEGVDVVGLGRAIRLHSAFAPEGVNVDFVAQRDADHLAIRTYERGVEAESGACGTGAVAAAVTAVEAHAGTLPMSVRTGGGFILTVDADWRANHCTGLTLAGPVKEVYRGSIDLSLLGNDLANLE</sequence>
<dbReference type="EMBL" id="DVOR01000043">
    <property type="protein sequence ID" value="HIV08747.1"/>
    <property type="molecule type" value="Genomic_DNA"/>
</dbReference>
<dbReference type="GO" id="GO:0005829">
    <property type="term" value="C:cytosol"/>
    <property type="evidence" value="ECO:0007669"/>
    <property type="project" value="TreeGrafter"/>
</dbReference>